<comment type="caution">
    <text evidence="1">The sequence shown here is derived from an EMBL/GenBank/DDBJ whole genome shotgun (WGS) entry which is preliminary data.</text>
</comment>
<gene>
    <name evidence="1" type="ORF">AB6T85_03640</name>
</gene>
<sequence length="61" mass="6943">MTAKEPQPETAEPKVVVALHKACKKLSARKQRQIAEFIQVIATPQKRPRRLPEGTVEWLPL</sequence>
<name>A0ABV4E3U2_9GAMM</name>
<evidence type="ECO:0000313" key="2">
    <source>
        <dbReference type="Proteomes" id="UP001565243"/>
    </source>
</evidence>
<proteinExistence type="predicted"/>
<reference evidence="1 2" key="1">
    <citation type="submission" date="2024-07" db="EMBL/GenBank/DDBJ databases">
        <authorList>
            <person name="Hebao G."/>
        </authorList>
    </citation>
    <scope>NUCLEOTIDE SEQUENCE [LARGE SCALE GENOMIC DNA]</scope>
    <source>
        <strain evidence="1 2">ACCC 02193</strain>
    </source>
</reference>
<dbReference type="EMBL" id="JBGFFX010000002">
    <property type="protein sequence ID" value="MEY8769534.1"/>
    <property type="molecule type" value="Genomic_DNA"/>
</dbReference>
<accession>A0ABV4E3U2</accession>
<organism evidence="1 2">
    <name type="scientific">Erwinia aeris</name>
    <dbReference type="NCBI Taxonomy" id="3239803"/>
    <lineage>
        <taxon>Bacteria</taxon>
        <taxon>Pseudomonadati</taxon>
        <taxon>Pseudomonadota</taxon>
        <taxon>Gammaproteobacteria</taxon>
        <taxon>Enterobacterales</taxon>
        <taxon>Erwiniaceae</taxon>
        <taxon>Erwinia</taxon>
    </lineage>
</organism>
<dbReference type="RefSeq" id="WP_369895053.1">
    <property type="nucleotide sequence ID" value="NZ_JBGFFX010000002.1"/>
</dbReference>
<keyword evidence="2" id="KW-1185">Reference proteome</keyword>
<protein>
    <submittedName>
        <fullName evidence="1">Uncharacterized protein</fullName>
    </submittedName>
</protein>
<evidence type="ECO:0000313" key="1">
    <source>
        <dbReference type="EMBL" id="MEY8769534.1"/>
    </source>
</evidence>
<dbReference type="Proteomes" id="UP001565243">
    <property type="component" value="Unassembled WGS sequence"/>
</dbReference>